<accession>A0ABS4VII0</accession>
<gene>
    <name evidence="1" type="ORF">JOF59_006224</name>
</gene>
<dbReference type="EMBL" id="JAGINS010000002">
    <property type="protein sequence ID" value="MBP2363732.1"/>
    <property type="molecule type" value="Genomic_DNA"/>
</dbReference>
<dbReference type="Proteomes" id="UP001519311">
    <property type="component" value="Unassembled WGS sequence"/>
</dbReference>
<name>A0ABS4VII0_9ACTN</name>
<evidence type="ECO:0000313" key="1">
    <source>
        <dbReference type="EMBL" id="MBP2363732.1"/>
    </source>
</evidence>
<organism evidence="1 2">
    <name type="scientific">Streptomyces clavifer</name>
    <dbReference type="NCBI Taxonomy" id="68188"/>
    <lineage>
        <taxon>Bacteria</taxon>
        <taxon>Bacillati</taxon>
        <taxon>Actinomycetota</taxon>
        <taxon>Actinomycetes</taxon>
        <taxon>Kitasatosporales</taxon>
        <taxon>Streptomycetaceae</taxon>
        <taxon>Streptomyces</taxon>
    </lineage>
</organism>
<keyword evidence="2" id="KW-1185">Reference proteome</keyword>
<proteinExistence type="predicted"/>
<reference evidence="1 2" key="1">
    <citation type="submission" date="2021-03" db="EMBL/GenBank/DDBJ databases">
        <title>Sequencing the genomes of 1000 actinobacteria strains.</title>
        <authorList>
            <person name="Klenk H.-P."/>
        </authorList>
    </citation>
    <scope>NUCLEOTIDE SEQUENCE [LARGE SCALE GENOMIC DNA]</scope>
    <source>
        <strain evidence="1 2">DSM 40843</strain>
    </source>
</reference>
<sequence>MTTYQGPVTVVAGDVEASMQADLSITERDRMKSWGGCLADYEDADMFKVLTVGTAFVRLPDGQEGRFVLKGKLAPGQTAMGVIGSGPAPF</sequence>
<dbReference type="RefSeq" id="WP_209471592.1">
    <property type="nucleotide sequence ID" value="NZ_BMWJ01000017.1"/>
</dbReference>
<comment type="caution">
    <text evidence="1">The sequence shown here is derived from an EMBL/GenBank/DDBJ whole genome shotgun (WGS) entry which is preliminary data.</text>
</comment>
<protein>
    <submittedName>
        <fullName evidence="1">Uncharacterized protein</fullName>
    </submittedName>
</protein>
<evidence type="ECO:0000313" key="2">
    <source>
        <dbReference type="Proteomes" id="UP001519311"/>
    </source>
</evidence>